<keyword evidence="2" id="KW-1185">Reference proteome</keyword>
<dbReference type="EMBL" id="QWLB01000001">
    <property type="protein sequence ID" value="RIH93975.1"/>
    <property type="molecule type" value="Genomic_DNA"/>
</dbReference>
<protein>
    <submittedName>
        <fullName evidence="1">Cro/C1-type HTH DNA-binding domain protein</fullName>
    </submittedName>
</protein>
<reference evidence="1 2" key="1">
    <citation type="submission" date="2018-08" db="EMBL/GenBank/DDBJ databases">
        <title>Meiothermus granaticius genome AF-68 sequencing project.</title>
        <authorList>
            <person name="Da Costa M.S."/>
            <person name="Albuquerque L."/>
            <person name="Raposo P."/>
            <person name="Froufe H.J.C."/>
            <person name="Barroso C.S."/>
            <person name="Egas C."/>
        </authorList>
    </citation>
    <scope>NUCLEOTIDE SEQUENCE [LARGE SCALE GENOMIC DNA]</scope>
    <source>
        <strain evidence="1 2">AF-68</strain>
    </source>
</reference>
<evidence type="ECO:0000313" key="2">
    <source>
        <dbReference type="Proteomes" id="UP000266178"/>
    </source>
</evidence>
<dbReference type="GO" id="GO:0003677">
    <property type="term" value="F:DNA binding"/>
    <property type="evidence" value="ECO:0007669"/>
    <property type="project" value="UniProtKB-KW"/>
</dbReference>
<comment type="caution">
    <text evidence="1">The sequence shown here is derived from an EMBL/GenBank/DDBJ whole genome shotgun (WGS) entry which is preliminary data.</text>
</comment>
<evidence type="ECO:0000313" key="1">
    <source>
        <dbReference type="EMBL" id="RIH93975.1"/>
    </source>
</evidence>
<dbReference type="Proteomes" id="UP000266178">
    <property type="component" value="Unassembled WGS sequence"/>
</dbReference>
<gene>
    <name evidence="1" type="ORF">Mgrana_00061</name>
</gene>
<keyword evidence="1" id="KW-0238">DNA-binding</keyword>
<accession>A0A399FDV3</accession>
<organism evidence="1 2">
    <name type="scientific">Meiothermus granaticius NBRC 107808</name>
    <dbReference type="NCBI Taxonomy" id="1227551"/>
    <lineage>
        <taxon>Bacteria</taxon>
        <taxon>Thermotogati</taxon>
        <taxon>Deinococcota</taxon>
        <taxon>Deinococci</taxon>
        <taxon>Thermales</taxon>
        <taxon>Thermaceae</taxon>
        <taxon>Meiothermus</taxon>
    </lineage>
</organism>
<dbReference type="AlphaFoldDB" id="A0A399FDV3"/>
<name>A0A399FDV3_9DEIN</name>
<proteinExistence type="predicted"/>
<sequence>MRKITINRRPRVTLRVRQIMRAHRLSAYRLERALEGVLSPSTVYRFVSKKQKRVDLETLAWIIYGINSLCETKYKLSDFLRYEETPLESRGVKEE</sequence>